<feature type="signal peptide" evidence="1">
    <location>
        <begin position="1"/>
        <end position="17"/>
    </location>
</feature>
<keyword evidence="3" id="KW-1185">Reference proteome</keyword>
<dbReference type="EMBL" id="JAANER010000008">
    <property type="protein sequence ID" value="KAG9187058.1"/>
    <property type="molecule type" value="Genomic_DNA"/>
</dbReference>
<evidence type="ECO:0000313" key="3">
    <source>
        <dbReference type="Proteomes" id="UP001199106"/>
    </source>
</evidence>
<gene>
    <name evidence="2" type="ORF">G6011_10166</name>
</gene>
<sequence>MLKFLVAILAITSTGFAWHGRPGMVDVASTTDATNLLPSSTVSTPTSTGGATTTAHRLVTRITTAHSAGPSTLATVARSYKDHEEKRDDTHIYSNAQYTWMSEYDGRLVTVKPCVPATT</sequence>
<name>A0AAD4FBT2_9PLEO</name>
<keyword evidence="1" id="KW-0732">Signal</keyword>
<protein>
    <submittedName>
        <fullName evidence="2">Uncharacterized protein</fullName>
    </submittedName>
</protein>
<dbReference type="AlphaFoldDB" id="A0AAD4FBT2"/>
<feature type="chain" id="PRO_5041953942" evidence="1">
    <location>
        <begin position="18"/>
        <end position="119"/>
    </location>
</feature>
<accession>A0AAD4FBT2</accession>
<evidence type="ECO:0000313" key="2">
    <source>
        <dbReference type="EMBL" id="KAG9187058.1"/>
    </source>
</evidence>
<comment type="caution">
    <text evidence="2">The sequence shown here is derived from an EMBL/GenBank/DDBJ whole genome shotgun (WGS) entry which is preliminary data.</text>
</comment>
<proteinExistence type="predicted"/>
<organism evidence="2 3">
    <name type="scientific">Alternaria panax</name>
    <dbReference type="NCBI Taxonomy" id="48097"/>
    <lineage>
        <taxon>Eukaryota</taxon>
        <taxon>Fungi</taxon>
        <taxon>Dikarya</taxon>
        <taxon>Ascomycota</taxon>
        <taxon>Pezizomycotina</taxon>
        <taxon>Dothideomycetes</taxon>
        <taxon>Pleosporomycetidae</taxon>
        <taxon>Pleosporales</taxon>
        <taxon>Pleosporineae</taxon>
        <taxon>Pleosporaceae</taxon>
        <taxon>Alternaria</taxon>
        <taxon>Alternaria sect. Panax</taxon>
    </lineage>
</organism>
<reference evidence="2" key="1">
    <citation type="submission" date="2021-07" db="EMBL/GenBank/DDBJ databases">
        <title>Genome Resource of American Ginseng Black Spot Pathogen Alternaria panax.</title>
        <authorList>
            <person name="Qiu C."/>
            <person name="Wang W."/>
            <person name="Liu Z."/>
        </authorList>
    </citation>
    <scope>NUCLEOTIDE SEQUENCE</scope>
    <source>
        <strain evidence="2">BNCC115425</strain>
    </source>
</reference>
<dbReference type="Proteomes" id="UP001199106">
    <property type="component" value="Unassembled WGS sequence"/>
</dbReference>
<evidence type="ECO:0000256" key="1">
    <source>
        <dbReference type="SAM" id="SignalP"/>
    </source>
</evidence>